<dbReference type="InterPro" id="IPR043169">
    <property type="entry name" value="PMM_cap"/>
</dbReference>
<evidence type="ECO:0000256" key="8">
    <source>
        <dbReference type="ARBA" id="ARBA00022842"/>
    </source>
</evidence>
<comment type="pathway">
    <text evidence="2">Nucleotide-sugar biosynthesis; GDP-alpha-D-mannose biosynthesis; alpha-D-mannose 1-phosphate from D-fructose 6-phosphate: step 2/2.</text>
</comment>
<evidence type="ECO:0000256" key="3">
    <source>
        <dbReference type="ARBA" id="ARBA00009736"/>
    </source>
</evidence>
<dbReference type="Pfam" id="PF03332">
    <property type="entry name" value="PMM"/>
    <property type="match status" value="1"/>
</dbReference>
<dbReference type="EC" id="5.4.2.8" evidence="5"/>
<keyword evidence="8" id="KW-0460">Magnesium</keyword>
<keyword evidence="6" id="KW-0963">Cytoplasm</keyword>
<keyword evidence="10" id="KW-0378">Hydrolase</keyword>
<accession>A0ABX6JYX0</accession>
<dbReference type="SFLD" id="SFLDG01143">
    <property type="entry name" value="C2.B.3:_Phosphomannomutase_Lik"/>
    <property type="match status" value="1"/>
</dbReference>
<protein>
    <recommendedName>
        <fullName evidence="5">phosphomannomutase</fullName>
        <ecNumber evidence="5">5.4.2.8</ecNumber>
    </recommendedName>
</protein>
<evidence type="ECO:0000313" key="10">
    <source>
        <dbReference type="EMBL" id="QIM18044.1"/>
    </source>
</evidence>
<dbReference type="SFLD" id="SFLDG01140">
    <property type="entry name" value="C2.B:_Phosphomannomutase_and_P"/>
    <property type="match status" value="1"/>
</dbReference>
<dbReference type="EMBL" id="CP049933">
    <property type="protein sequence ID" value="QIM18044.1"/>
    <property type="molecule type" value="Genomic_DNA"/>
</dbReference>
<evidence type="ECO:0000256" key="7">
    <source>
        <dbReference type="ARBA" id="ARBA00022723"/>
    </source>
</evidence>
<dbReference type="InterPro" id="IPR023214">
    <property type="entry name" value="HAD_sf"/>
</dbReference>
<evidence type="ECO:0000256" key="5">
    <source>
        <dbReference type="ARBA" id="ARBA00012730"/>
    </source>
</evidence>
<dbReference type="NCBIfam" id="TIGR01484">
    <property type="entry name" value="HAD-SF-IIB"/>
    <property type="match status" value="1"/>
</dbReference>
<dbReference type="InterPro" id="IPR036412">
    <property type="entry name" value="HAD-like_sf"/>
</dbReference>
<evidence type="ECO:0000256" key="6">
    <source>
        <dbReference type="ARBA" id="ARBA00022490"/>
    </source>
</evidence>
<gene>
    <name evidence="10" type="ORF">G7066_04085</name>
</gene>
<evidence type="ECO:0000313" key="11">
    <source>
        <dbReference type="Proteomes" id="UP000503441"/>
    </source>
</evidence>
<sequence>MGEWPDDHAPRLIAFDLDDTLAPSKSAVDPRMLAVFSRLLERTTVAVISGGNFEQFEMQLVERLESLDEASLERLHLLPTCGTRYERRENGAWRTVYRENLAASESASALTALREEAERLELWETAPWGEILEDRGSQVTFSALGQRAPVAAKQAWDPDGSKKNTLRAAVADRLPGLEVRSGGSTSVDITRRGIDKAYGMRKLEEHTGIPLSEMLFVGDRLDPDGNDYPVKALGVACHAVTGWEDTADFLEQLLG</sequence>
<dbReference type="Gene3D" id="3.40.50.1000">
    <property type="entry name" value="HAD superfamily/HAD-like"/>
    <property type="match status" value="1"/>
</dbReference>
<dbReference type="InterPro" id="IPR005002">
    <property type="entry name" value="PMM"/>
</dbReference>
<keyword evidence="9" id="KW-0413">Isomerase</keyword>
<name>A0ABX6JYX0_9MICO</name>
<dbReference type="GO" id="GO:0016787">
    <property type="term" value="F:hydrolase activity"/>
    <property type="evidence" value="ECO:0007669"/>
    <property type="project" value="UniProtKB-KW"/>
</dbReference>
<dbReference type="SUPFAM" id="SSF56784">
    <property type="entry name" value="HAD-like"/>
    <property type="match status" value="1"/>
</dbReference>
<dbReference type="PANTHER" id="PTHR10466">
    <property type="entry name" value="PHOSPHOMANNOMUTASE"/>
    <property type="match status" value="1"/>
</dbReference>
<keyword evidence="11" id="KW-1185">Reference proteome</keyword>
<reference evidence="10 11" key="1">
    <citation type="submission" date="2020-03" db="EMBL/GenBank/DDBJ databases">
        <title>Leucobacter sp. nov., isolated from beetles.</title>
        <authorList>
            <person name="Hyun D.-W."/>
            <person name="Bae J.-W."/>
        </authorList>
    </citation>
    <scope>NUCLEOTIDE SEQUENCE [LARGE SCALE GENOMIC DNA]</scope>
    <source>
        <strain evidence="10 11">HDW9A</strain>
    </source>
</reference>
<organism evidence="10 11">
    <name type="scientific">Leucobacter coleopterorum</name>
    <dbReference type="NCBI Taxonomy" id="2714933"/>
    <lineage>
        <taxon>Bacteria</taxon>
        <taxon>Bacillati</taxon>
        <taxon>Actinomycetota</taxon>
        <taxon>Actinomycetes</taxon>
        <taxon>Micrococcales</taxon>
        <taxon>Microbacteriaceae</taxon>
        <taxon>Leucobacter</taxon>
    </lineage>
</organism>
<dbReference type="Proteomes" id="UP000503441">
    <property type="component" value="Chromosome"/>
</dbReference>
<dbReference type="RefSeq" id="WP_166329279.1">
    <property type="nucleotide sequence ID" value="NZ_CP049933.1"/>
</dbReference>
<comment type="subunit">
    <text evidence="4">Homodimer.</text>
</comment>
<dbReference type="PANTHER" id="PTHR10466:SF0">
    <property type="entry name" value="PHOSPHOMANNOMUTASE"/>
    <property type="match status" value="1"/>
</dbReference>
<dbReference type="SFLD" id="SFLDS00003">
    <property type="entry name" value="Haloacid_Dehalogenase"/>
    <property type="match status" value="1"/>
</dbReference>
<keyword evidence="7" id="KW-0479">Metal-binding</keyword>
<evidence type="ECO:0000256" key="9">
    <source>
        <dbReference type="ARBA" id="ARBA00023235"/>
    </source>
</evidence>
<dbReference type="InterPro" id="IPR006379">
    <property type="entry name" value="HAD-SF_hydro_IIB"/>
</dbReference>
<dbReference type="Gene3D" id="3.30.1240.20">
    <property type="match status" value="1"/>
</dbReference>
<evidence type="ECO:0000256" key="4">
    <source>
        <dbReference type="ARBA" id="ARBA00011738"/>
    </source>
</evidence>
<proteinExistence type="inferred from homology"/>
<comment type="similarity">
    <text evidence="3">Belongs to the eukaryotic PMM family.</text>
</comment>
<evidence type="ECO:0000256" key="2">
    <source>
        <dbReference type="ARBA" id="ARBA00004699"/>
    </source>
</evidence>
<comment type="subcellular location">
    <subcellularLocation>
        <location evidence="1">Cytoplasm</location>
    </subcellularLocation>
</comment>
<evidence type="ECO:0000256" key="1">
    <source>
        <dbReference type="ARBA" id="ARBA00004496"/>
    </source>
</evidence>